<feature type="transmembrane region" description="Helical" evidence="7">
    <location>
        <begin position="22"/>
        <end position="40"/>
    </location>
</feature>
<accession>A0A9P0QW22</accession>
<dbReference type="AlphaFoldDB" id="A0A9P0QW22"/>
<dbReference type="GO" id="GO:0047184">
    <property type="term" value="F:1-acylglycerophosphocholine O-acyltransferase activity"/>
    <property type="evidence" value="ECO:0007669"/>
    <property type="project" value="TreeGrafter"/>
</dbReference>
<dbReference type="GO" id="GO:0016020">
    <property type="term" value="C:membrane"/>
    <property type="evidence" value="ECO:0007669"/>
    <property type="project" value="UniProtKB-SubCell"/>
</dbReference>
<feature type="transmembrane region" description="Helical" evidence="7">
    <location>
        <begin position="418"/>
        <end position="442"/>
    </location>
</feature>
<feature type="transmembrane region" description="Helical" evidence="7">
    <location>
        <begin position="97"/>
        <end position="117"/>
    </location>
</feature>
<evidence type="ECO:0000256" key="1">
    <source>
        <dbReference type="ARBA" id="ARBA00004141"/>
    </source>
</evidence>
<comment type="subcellular location">
    <subcellularLocation>
        <location evidence="1">Membrane</location>
        <topology evidence="1">Multi-pass membrane protein</topology>
    </subcellularLocation>
</comment>
<dbReference type="GO" id="GO:0003841">
    <property type="term" value="F:1-acylglycerol-3-phosphate O-acyltransferase activity"/>
    <property type="evidence" value="ECO:0007669"/>
    <property type="project" value="TreeGrafter"/>
</dbReference>
<dbReference type="GO" id="GO:0005783">
    <property type="term" value="C:endoplasmic reticulum"/>
    <property type="evidence" value="ECO:0007669"/>
    <property type="project" value="TreeGrafter"/>
</dbReference>
<comment type="caution">
    <text evidence="8">The sequence shown here is derived from an EMBL/GenBank/DDBJ whole genome shotgun (WGS) entry which is preliminary data.</text>
</comment>
<feature type="transmembrane region" description="Helical" evidence="7">
    <location>
        <begin position="60"/>
        <end position="85"/>
    </location>
</feature>
<reference evidence="8" key="1">
    <citation type="submission" date="2022-03" db="EMBL/GenBank/DDBJ databases">
        <authorList>
            <person name="Legras J.-L."/>
            <person name="Devillers H."/>
            <person name="Grondin C."/>
        </authorList>
    </citation>
    <scope>NUCLEOTIDE SEQUENCE</scope>
    <source>
        <strain evidence="8">CLIB 1423</strain>
    </source>
</reference>
<evidence type="ECO:0000256" key="6">
    <source>
        <dbReference type="ARBA" id="ARBA00023315"/>
    </source>
</evidence>
<evidence type="ECO:0000313" key="8">
    <source>
        <dbReference type="EMBL" id="CAH2355374.1"/>
    </source>
</evidence>
<keyword evidence="9" id="KW-1185">Reference proteome</keyword>
<dbReference type="OrthoDB" id="286734at2759"/>
<gene>
    <name evidence="8" type="ORF">CLIB1423_25S00848</name>
</gene>
<evidence type="ECO:0000256" key="7">
    <source>
        <dbReference type="SAM" id="Phobius"/>
    </source>
</evidence>
<organism evidence="8 9">
    <name type="scientific">[Candida] railenensis</name>
    <dbReference type="NCBI Taxonomy" id="45579"/>
    <lineage>
        <taxon>Eukaryota</taxon>
        <taxon>Fungi</taxon>
        <taxon>Dikarya</taxon>
        <taxon>Ascomycota</taxon>
        <taxon>Saccharomycotina</taxon>
        <taxon>Pichiomycetes</taxon>
        <taxon>Debaryomycetaceae</taxon>
        <taxon>Kurtzmaniella</taxon>
    </lineage>
</organism>
<dbReference type="EMBL" id="CAKXYY010000025">
    <property type="protein sequence ID" value="CAH2355374.1"/>
    <property type="molecule type" value="Genomic_DNA"/>
</dbReference>
<protein>
    <submittedName>
        <fullName evidence="8">Lysophospholipid acyltransferase</fullName>
    </submittedName>
</protein>
<keyword evidence="6 8" id="KW-0012">Acyltransferase</keyword>
<evidence type="ECO:0000256" key="5">
    <source>
        <dbReference type="ARBA" id="ARBA00023136"/>
    </source>
</evidence>
<evidence type="ECO:0000256" key="4">
    <source>
        <dbReference type="ARBA" id="ARBA00022989"/>
    </source>
</evidence>
<proteinExistence type="predicted"/>
<dbReference type="GO" id="GO:0030258">
    <property type="term" value="P:lipid modification"/>
    <property type="evidence" value="ECO:0007669"/>
    <property type="project" value="TreeGrafter"/>
</dbReference>
<feature type="transmembrane region" description="Helical" evidence="7">
    <location>
        <begin position="227"/>
        <end position="244"/>
    </location>
</feature>
<feature type="transmembrane region" description="Helical" evidence="7">
    <location>
        <begin position="170"/>
        <end position="189"/>
    </location>
</feature>
<dbReference type="InterPro" id="IPR049941">
    <property type="entry name" value="LPLAT_7/PORCN-like"/>
</dbReference>
<dbReference type="Pfam" id="PF03062">
    <property type="entry name" value="MBOAT"/>
    <property type="match status" value="1"/>
</dbReference>
<sequence length="617" mass="71513">MGIHFIEDGISFLKENTPVDEASIRIVVCSLLSYPFAVIFKRLPDVNYTLKNFYVVSVSSFYVFGILNLYSGIQTLLISALGCYFITRYVRTSAMPWFNFVFLMSHLCISHLHTQFFVEMDNSKIDITGAHMVLIIKLTSFGWNVYDGRRPKDQLTEFNKSRVIRRHPNILPYLGYVFFFASVLTGPSFDYADYDKFIHSTMFDDVPDSKRPGRTVKRKIPKSGWQAFGKFSLGIFFATLLILLGKHITLDYVFDSQFVQQHSFFYRIFYLWALGFVHRLKYYTIWEVAEGSCILCGIGYNGYDAETNSFRWNRVQNIDPWAFETGQNVHACLESWNMNTNKWLKNYVYLRVAKKGKRPGFKSTLFTFVTSAFWHGTRPGYYMTFVMGAFYQTIGRIYRRNFRPIFLKSDGTGKPTKIIYDIISYFVTQLAFGYAVHPFVILDFKKSLQCWSTVYYYGAILSGLTMVIFKGPYSKVVINWLKQFHPPAVQAKEEKIGKVDESKYQLNSNEKQKIKEVLVNSIPGDSLNTSDDIPTLGLPPIDVLEDMNKEEFDQDMKDLAGVWNSFRSRRKSISDDDFEGLKDAYNSFKEEINDIFASQSDSLKNELNKIKESKKKD</sequence>
<dbReference type="InterPro" id="IPR004299">
    <property type="entry name" value="MBOAT_fam"/>
</dbReference>
<feature type="transmembrane region" description="Helical" evidence="7">
    <location>
        <begin position="380"/>
        <end position="398"/>
    </location>
</feature>
<keyword evidence="3 7" id="KW-0812">Transmembrane</keyword>
<dbReference type="GO" id="GO:0046474">
    <property type="term" value="P:glycerophospholipid biosynthetic process"/>
    <property type="evidence" value="ECO:0007669"/>
    <property type="project" value="TreeGrafter"/>
</dbReference>
<feature type="transmembrane region" description="Helical" evidence="7">
    <location>
        <begin position="454"/>
        <end position="473"/>
    </location>
</feature>
<keyword evidence="2" id="KW-0808">Transferase</keyword>
<feature type="transmembrane region" description="Helical" evidence="7">
    <location>
        <begin position="264"/>
        <end position="282"/>
    </location>
</feature>
<evidence type="ECO:0000256" key="2">
    <source>
        <dbReference type="ARBA" id="ARBA00022679"/>
    </source>
</evidence>
<name>A0A9P0QW22_9ASCO</name>
<dbReference type="Proteomes" id="UP000837801">
    <property type="component" value="Unassembled WGS sequence"/>
</dbReference>
<evidence type="ECO:0000313" key="9">
    <source>
        <dbReference type="Proteomes" id="UP000837801"/>
    </source>
</evidence>
<keyword evidence="4 7" id="KW-1133">Transmembrane helix</keyword>
<dbReference type="PANTHER" id="PTHR13906:SF4">
    <property type="entry name" value="LYSOPHOSPHOLIPID ACYLTRANSFERASE 6"/>
    <property type="match status" value="1"/>
</dbReference>
<keyword evidence="5 7" id="KW-0472">Membrane</keyword>
<dbReference type="PANTHER" id="PTHR13906">
    <property type="entry name" value="PORCUPINE"/>
    <property type="match status" value="1"/>
</dbReference>
<evidence type="ECO:0000256" key="3">
    <source>
        <dbReference type="ARBA" id="ARBA00022692"/>
    </source>
</evidence>
<feature type="transmembrane region" description="Helical" evidence="7">
    <location>
        <begin position="129"/>
        <end position="146"/>
    </location>
</feature>